<keyword evidence="3" id="KW-1185">Reference proteome</keyword>
<protein>
    <submittedName>
        <fullName evidence="4">Glycogen-binding subunit 76A-like</fullName>
    </submittedName>
</protein>
<gene>
    <name evidence="4" type="primary">LOC115885743</name>
</gene>
<feature type="compositionally biased region" description="Acidic residues" evidence="1">
    <location>
        <begin position="291"/>
        <end position="301"/>
    </location>
</feature>
<accession>A0A6J2YAV9</accession>
<dbReference type="KEGG" id="soy:115885743"/>
<sequence>MTSKRDNCGLSSLIPLSCRDRAEAFAKSLQTRLSTLGSQNDSADERSWLGNHEKPLALSQPLHNPETDRYLELEALESPCSPQEELEESEFHKLLNNDSFKTGLNGDCHCKKNGVIKHHSVDSDSEVFYDLDDDPPTQPYTNGIVQSESSKSLESETGIDVNSAATSSSNPSDTFATSLDCTPQPSVSDDLSTLSLKDDCSQVEDHTSKENGCEQCNKNREDMGNEEKKTEFLEVNGHNDENFSNGHVECFVSNLTVINELVVECRINSEDDATHEPQITEVIVSKSEANGNEDDDDDDNDVIPRVRRCSSLKTGKTPPGTPGRKKIVRFADVLGLDLADVRTFLDEIPKVPKSAYDDLSDVDISDSSDIQNVNCLNKFVGVSSEKILVPLFEQPSGLPNFLDLVRENQVCLENALVDDPVLFLIRGTVRVRNLDFNKSVHIRYTLDSWKTFADVQASYVQNSCDGFSDRFSFVIYAHTLTVGQKLEFACRFQCKGCQYWDSNKGLNYCFQCLPAATSSTTPVPHLNDWGASFY</sequence>
<dbReference type="GO" id="GO:0005979">
    <property type="term" value="P:regulation of glycogen biosynthetic process"/>
    <property type="evidence" value="ECO:0007669"/>
    <property type="project" value="TreeGrafter"/>
</dbReference>
<name>A0A6J2YAV9_SITOR</name>
<reference evidence="4" key="1">
    <citation type="submission" date="2025-08" db="UniProtKB">
        <authorList>
            <consortium name="RefSeq"/>
        </authorList>
    </citation>
    <scope>IDENTIFICATION</scope>
    <source>
        <tissue evidence="4">Gonads</tissue>
    </source>
</reference>
<dbReference type="OrthoDB" id="8942186at2759"/>
<feature type="compositionally biased region" description="Polar residues" evidence="1">
    <location>
        <begin position="163"/>
        <end position="185"/>
    </location>
</feature>
<evidence type="ECO:0000256" key="1">
    <source>
        <dbReference type="SAM" id="MobiDB-lite"/>
    </source>
</evidence>
<feature type="domain" description="CBM21" evidence="2">
    <location>
        <begin position="402"/>
        <end position="511"/>
    </location>
</feature>
<dbReference type="PROSITE" id="PS51159">
    <property type="entry name" value="CBM21"/>
    <property type="match status" value="1"/>
</dbReference>
<feature type="compositionally biased region" description="Polar residues" evidence="1">
    <location>
        <begin position="139"/>
        <end position="152"/>
    </location>
</feature>
<organism evidence="3 4">
    <name type="scientific">Sitophilus oryzae</name>
    <name type="common">Rice weevil</name>
    <name type="synonym">Curculio oryzae</name>
    <dbReference type="NCBI Taxonomy" id="7048"/>
    <lineage>
        <taxon>Eukaryota</taxon>
        <taxon>Metazoa</taxon>
        <taxon>Ecdysozoa</taxon>
        <taxon>Arthropoda</taxon>
        <taxon>Hexapoda</taxon>
        <taxon>Insecta</taxon>
        <taxon>Pterygota</taxon>
        <taxon>Neoptera</taxon>
        <taxon>Endopterygota</taxon>
        <taxon>Coleoptera</taxon>
        <taxon>Polyphaga</taxon>
        <taxon>Cucujiformia</taxon>
        <taxon>Curculionidae</taxon>
        <taxon>Dryophthorinae</taxon>
        <taxon>Sitophilus</taxon>
    </lineage>
</organism>
<dbReference type="GO" id="GO:2001069">
    <property type="term" value="F:glycogen binding"/>
    <property type="evidence" value="ECO:0007669"/>
    <property type="project" value="TreeGrafter"/>
</dbReference>
<dbReference type="Proteomes" id="UP000504635">
    <property type="component" value="Unplaced"/>
</dbReference>
<feature type="region of interest" description="Disordered" evidence="1">
    <location>
        <begin position="284"/>
        <end position="303"/>
    </location>
</feature>
<dbReference type="GO" id="GO:0008157">
    <property type="term" value="F:protein phosphatase 1 binding"/>
    <property type="evidence" value="ECO:0007669"/>
    <property type="project" value="TreeGrafter"/>
</dbReference>
<dbReference type="GeneID" id="115885743"/>
<dbReference type="PANTHER" id="PTHR12307:SF36">
    <property type="entry name" value="GLYCOGEN-BINDING SUBUNIT 76A"/>
    <property type="match status" value="1"/>
</dbReference>
<dbReference type="RefSeq" id="XP_030760612.1">
    <property type="nucleotide sequence ID" value="XM_030904752.1"/>
</dbReference>
<dbReference type="InParanoid" id="A0A6J2YAV9"/>
<feature type="region of interest" description="Disordered" evidence="1">
    <location>
        <begin position="127"/>
        <end position="187"/>
    </location>
</feature>
<evidence type="ECO:0000313" key="4">
    <source>
        <dbReference type="RefSeq" id="XP_030760612.1"/>
    </source>
</evidence>
<dbReference type="Pfam" id="PF03370">
    <property type="entry name" value="CBM_21"/>
    <property type="match status" value="1"/>
</dbReference>
<dbReference type="FunCoup" id="A0A6J2YAV9">
    <property type="interactions" value="3"/>
</dbReference>
<dbReference type="InterPro" id="IPR005036">
    <property type="entry name" value="CBM21_dom"/>
</dbReference>
<dbReference type="Gene3D" id="2.60.40.2440">
    <property type="entry name" value="Carbohydrate binding type-21 domain"/>
    <property type="match status" value="1"/>
</dbReference>
<dbReference type="InterPro" id="IPR038175">
    <property type="entry name" value="CBM21_dom_sf"/>
</dbReference>
<dbReference type="AlphaFoldDB" id="A0A6J2YAV9"/>
<evidence type="ECO:0000313" key="3">
    <source>
        <dbReference type="Proteomes" id="UP000504635"/>
    </source>
</evidence>
<proteinExistence type="predicted"/>
<dbReference type="GO" id="GO:0000164">
    <property type="term" value="C:protein phosphatase type 1 complex"/>
    <property type="evidence" value="ECO:0007669"/>
    <property type="project" value="TreeGrafter"/>
</dbReference>
<dbReference type="PANTHER" id="PTHR12307">
    <property type="entry name" value="PROTEIN PHOSPHATASE 1 REGULATORY SUBUNIT"/>
    <property type="match status" value="1"/>
</dbReference>
<evidence type="ECO:0000259" key="2">
    <source>
        <dbReference type="PROSITE" id="PS51159"/>
    </source>
</evidence>
<dbReference type="InterPro" id="IPR050782">
    <property type="entry name" value="PP1_regulatory_subunit_3"/>
</dbReference>